<dbReference type="EMBL" id="AFYH01175412">
    <property type="status" value="NOT_ANNOTATED_CDS"/>
    <property type="molecule type" value="Genomic_DNA"/>
</dbReference>
<protein>
    <submittedName>
        <fullName evidence="4">Family with sequence similarity 149 member A</fullName>
    </submittedName>
</protein>
<dbReference type="EMBL" id="AFYH01175410">
    <property type="status" value="NOT_ANNOTATED_CDS"/>
    <property type="molecule type" value="Genomic_DNA"/>
</dbReference>
<dbReference type="InterPro" id="IPR022194">
    <property type="entry name" value="DUF3719"/>
</dbReference>
<dbReference type="AlphaFoldDB" id="H3ALF9"/>
<proteinExistence type="inferred from homology"/>
<dbReference type="EMBL" id="AFYH01175411">
    <property type="status" value="NOT_ANNOTATED_CDS"/>
    <property type="molecule type" value="Genomic_DNA"/>
</dbReference>
<dbReference type="Ensembl" id="ENSLACT00000010559.1">
    <property type="protein sequence ID" value="ENSLACP00000010480.1"/>
    <property type="gene ID" value="ENSLACG00000009232.1"/>
</dbReference>
<reference evidence="4" key="2">
    <citation type="submission" date="2025-08" db="UniProtKB">
        <authorList>
            <consortium name="Ensembl"/>
        </authorList>
    </citation>
    <scope>IDENTIFICATION</scope>
</reference>
<accession>H3ALF9</accession>
<dbReference type="Proteomes" id="UP000008672">
    <property type="component" value="Unassembled WGS sequence"/>
</dbReference>
<dbReference type="STRING" id="7897.ENSLACP00000010480"/>
<dbReference type="InterPro" id="IPR039630">
    <property type="entry name" value="FAM149"/>
</dbReference>
<dbReference type="Pfam" id="PF12516">
    <property type="entry name" value="DUF3719"/>
    <property type="match status" value="1"/>
</dbReference>
<keyword evidence="5" id="KW-1185">Reference proteome</keyword>
<evidence type="ECO:0000259" key="3">
    <source>
        <dbReference type="Pfam" id="PF12516"/>
    </source>
</evidence>
<dbReference type="InParanoid" id="H3ALF9"/>
<reference evidence="5" key="1">
    <citation type="submission" date="2011-08" db="EMBL/GenBank/DDBJ databases">
        <title>The draft genome of Latimeria chalumnae.</title>
        <authorList>
            <person name="Di Palma F."/>
            <person name="Alfoldi J."/>
            <person name="Johnson J."/>
            <person name="Berlin A."/>
            <person name="Gnerre S."/>
            <person name="Jaffe D."/>
            <person name="MacCallum I."/>
            <person name="Young S."/>
            <person name="Walker B.J."/>
            <person name="Lander E."/>
            <person name="Lindblad-Toh K."/>
        </authorList>
    </citation>
    <scope>NUCLEOTIDE SEQUENCE [LARGE SCALE GENOMIC DNA]</scope>
    <source>
        <strain evidence="5">Wild caught</strain>
    </source>
</reference>
<feature type="compositionally biased region" description="Polar residues" evidence="2">
    <location>
        <begin position="574"/>
        <end position="587"/>
    </location>
</feature>
<dbReference type="HOGENOM" id="CLU_018180_0_0_1"/>
<dbReference type="OMA" id="VPATRNK"/>
<organism evidence="4 5">
    <name type="scientific">Latimeria chalumnae</name>
    <name type="common">Coelacanth</name>
    <dbReference type="NCBI Taxonomy" id="7897"/>
    <lineage>
        <taxon>Eukaryota</taxon>
        <taxon>Metazoa</taxon>
        <taxon>Chordata</taxon>
        <taxon>Craniata</taxon>
        <taxon>Vertebrata</taxon>
        <taxon>Euteleostomi</taxon>
        <taxon>Coelacanthiformes</taxon>
        <taxon>Coelacanthidae</taxon>
        <taxon>Latimeria</taxon>
    </lineage>
</organism>
<feature type="domain" description="DUF3719" evidence="3">
    <location>
        <begin position="107"/>
        <end position="171"/>
    </location>
</feature>
<dbReference type="GeneTree" id="ENSGT00530000063727"/>
<dbReference type="eggNOG" id="ENOG502QQUG">
    <property type="taxonomic scope" value="Eukaryota"/>
</dbReference>
<evidence type="ECO:0000256" key="2">
    <source>
        <dbReference type="SAM" id="MobiDB-lite"/>
    </source>
</evidence>
<dbReference type="PANTHER" id="PTHR31997:SF2">
    <property type="entry name" value="PROTEIN FAM149A"/>
    <property type="match status" value="1"/>
</dbReference>
<gene>
    <name evidence="4" type="primary">FAM149A</name>
</gene>
<evidence type="ECO:0000256" key="1">
    <source>
        <dbReference type="ARBA" id="ARBA00008309"/>
    </source>
</evidence>
<evidence type="ECO:0000313" key="5">
    <source>
        <dbReference type="Proteomes" id="UP000008672"/>
    </source>
</evidence>
<feature type="region of interest" description="Disordered" evidence="2">
    <location>
        <begin position="574"/>
        <end position="596"/>
    </location>
</feature>
<dbReference type="FunCoup" id="H3ALF9">
    <property type="interactions" value="13"/>
</dbReference>
<sequence length="596" mass="67381">FFIFRKGLSRGVVNHHNFQGKTEESLPTNFTKRILGAIQSYNSDSVAFESLSSESTPTDLNNSWSGIQSYTTGLSTERSSVYSWRDDEFDKANTQKVHQLFWYVDELLFEGKVSSCTQNLQTECSEWTKRSPHLRILGKQLLLPKDEGFQLFQSRANSTATTRSLPSFCESINNVKELSLSGQRLVPTASPLHQAFHSSGSSGFCDLSAYSFLQEEVYDMDGKIEEYFAYDNKEFDDEGLEQKRVHLGRKRNKRGIPPISPNSCMNDTVAAEIFDDVWRDVVEMLEELIRKHWESALTAEAKKKKKLIKIAESLNSLLNLVSRMQAETLSVPSSRGCDARSISSGSQFILAQVYRMMNTSHSDLNGVMTIQAKPLQQRNGGLMEKTQNEHEEKLLSTGSGVLTSVKNRLSRIADHSILSASRVMQTPSRRPPLQRKLPSIAPEQFRSKALNVYSDRVLRGTRLYTGLDHISSSSIQNARVMSLPPINSETVDQQISVPRSRHVFHRARYPHSRVSSAVPDSTGRRPLRERPVTVEHFSRPNTTHTFRLVLPHGSLELVDLHKHSSVNVSMLSGSHFQPKSFSKNPTNTRKRFQMVT</sequence>
<dbReference type="PANTHER" id="PTHR31997">
    <property type="entry name" value="AGAP003710-PA"/>
    <property type="match status" value="1"/>
</dbReference>
<name>H3ALF9_LATCH</name>
<reference evidence="4" key="3">
    <citation type="submission" date="2025-09" db="UniProtKB">
        <authorList>
            <consortium name="Ensembl"/>
        </authorList>
    </citation>
    <scope>IDENTIFICATION</scope>
</reference>
<comment type="similarity">
    <text evidence="1">Belongs to the FAM149 family.</text>
</comment>
<evidence type="ECO:0000313" key="4">
    <source>
        <dbReference type="Ensembl" id="ENSLACP00000010480.1"/>
    </source>
</evidence>